<proteinExistence type="predicted"/>
<dbReference type="AlphaFoldDB" id="D4F214"/>
<dbReference type="Proteomes" id="UP000003692">
    <property type="component" value="Unassembled WGS sequence"/>
</dbReference>
<sequence length="43" mass="5090">MMRFFSEKIKKEAVYLGIKNGKTKQSARMRVKIKIATNKTKMR</sequence>
<dbReference type="EMBL" id="ADGK01000030">
    <property type="protein sequence ID" value="EFE24127.1"/>
    <property type="molecule type" value="Genomic_DNA"/>
</dbReference>
<evidence type="ECO:0000313" key="2">
    <source>
        <dbReference type="Proteomes" id="UP000003692"/>
    </source>
</evidence>
<reference evidence="1 2" key="1">
    <citation type="submission" date="2010-02" db="EMBL/GenBank/DDBJ databases">
        <authorList>
            <person name="Weinstock G."/>
            <person name="Sodergren E."/>
            <person name="Clifton S."/>
            <person name="Fulton L."/>
            <person name="Fulton B."/>
            <person name="Courtney L."/>
            <person name="Fronick C."/>
            <person name="Harrison M."/>
            <person name="Strong C."/>
            <person name="Farmer C."/>
            <person name="Delahaunty K."/>
            <person name="Markovic C."/>
            <person name="Hall O."/>
            <person name="Minx P."/>
            <person name="Tomlinson C."/>
            <person name="Mitreva M."/>
            <person name="Nelson J."/>
            <person name="Hou S."/>
            <person name="Wollam A."/>
            <person name="Pepin K.H."/>
            <person name="Johnson M."/>
            <person name="Bhonagiri V."/>
            <person name="Zhang X."/>
            <person name="Suruliraj S."/>
            <person name="Warren W."/>
            <person name="Chinwalla A."/>
            <person name="Mardis E.R."/>
            <person name="Wilson R.K."/>
        </authorList>
    </citation>
    <scope>NUCLEOTIDE SEQUENCE [LARGE SCALE GENOMIC DNA]</scope>
    <source>
        <strain evidence="1 2">ATCC 23685</strain>
    </source>
</reference>
<organism evidence="1 2">
    <name type="scientific">Edwardsiella tarda ATCC 23685</name>
    <dbReference type="NCBI Taxonomy" id="500638"/>
    <lineage>
        <taxon>Bacteria</taxon>
        <taxon>Pseudomonadati</taxon>
        <taxon>Pseudomonadota</taxon>
        <taxon>Gammaproteobacteria</taxon>
        <taxon>Enterobacterales</taxon>
        <taxon>Hafniaceae</taxon>
        <taxon>Edwardsiella</taxon>
    </lineage>
</organism>
<name>D4F214_EDWTA</name>
<protein>
    <submittedName>
        <fullName evidence="1">Uncharacterized protein</fullName>
    </submittedName>
</protein>
<comment type="caution">
    <text evidence="1">The sequence shown here is derived from an EMBL/GenBank/DDBJ whole genome shotgun (WGS) entry which is preliminary data.</text>
</comment>
<dbReference type="HOGENOM" id="CLU_3232868_0_0_6"/>
<accession>D4F214</accession>
<evidence type="ECO:0000313" key="1">
    <source>
        <dbReference type="EMBL" id="EFE24127.1"/>
    </source>
</evidence>
<gene>
    <name evidence="1" type="ORF">EDWATA_00758</name>
</gene>